<reference evidence="1 2" key="1">
    <citation type="submission" date="2023-07" db="EMBL/GenBank/DDBJ databases">
        <title>Sorghum-associated microbial communities from plants grown in Nebraska, USA.</title>
        <authorList>
            <person name="Schachtman D."/>
        </authorList>
    </citation>
    <scope>NUCLEOTIDE SEQUENCE [LARGE SCALE GENOMIC DNA]</scope>
    <source>
        <strain evidence="1 2">584</strain>
    </source>
</reference>
<comment type="caution">
    <text evidence="1">The sequence shown here is derived from an EMBL/GenBank/DDBJ whole genome shotgun (WGS) entry which is preliminary data.</text>
</comment>
<dbReference type="EMBL" id="JAVDPW010000004">
    <property type="protein sequence ID" value="MDR6289818.1"/>
    <property type="molecule type" value="Genomic_DNA"/>
</dbReference>
<keyword evidence="2" id="KW-1185">Reference proteome</keyword>
<sequence>MSGYDLGIWFTDVAMDRGQAAAFLDHVGRDQVIVRRHPSFDAFWIELHTRFPDGGGGGNRLADLDLPPMSMLSSLEEIRSAALAFVGNANPPPILPDETIWAEGPLRAQGCIAILSVAWSHAGDIVPQIQALAARHGLVVFDTQSGEVTLPPGLDAGPSNIPEARLRLEVTGSVPAFNISILLDGQPVSAFVAPSRQDAHARARSIALERGLPFYEVSDPDSVAQSIRPRSSVKPLSPDDPKLGYIEKFLAGFDIAPDFPSKAK</sequence>
<gene>
    <name evidence="1" type="ORF">E9232_002339</name>
</gene>
<protein>
    <submittedName>
        <fullName evidence="1">Uncharacterized protein</fullName>
    </submittedName>
</protein>
<name>A0ABU1JMI6_9PROT</name>
<evidence type="ECO:0000313" key="1">
    <source>
        <dbReference type="EMBL" id="MDR6289818.1"/>
    </source>
</evidence>
<accession>A0ABU1JMI6</accession>
<proteinExistence type="predicted"/>
<organism evidence="1 2">
    <name type="scientific">Inquilinus ginsengisoli</name>
    <dbReference type="NCBI Taxonomy" id="363840"/>
    <lineage>
        <taxon>Bacteria</taxon>
        <taxon>Pseudomonadati</taxon>
        <taxon>Pseudomonadota</taxon>
        <taxon>Alphaproteobacteria</taxon>
        <taxon>Rhodospirillales</taxon>
        <taxon>Rhodospirillaceae</taxon>
        <taxon>Inquilinus</taxon>
    </lineage>
</organism>
<dbReference type="RefSeq" id="WP_309794146.1">
    <property type="nucleotide sequence ID" value="NZ_JAVDPW010000004.1"/>
</dbReference>
<evidence type="ECO:0000313" key="2">
    <source>
        <dbReference type="Proteomes" id="UP001262410"/>
    </source>
</evidence>
<dbReference type="Proteomes" id="UP001262410">
    <property type="component" value="Unassembled WGS sequence"/>
</dbReference>